<dbReference type="EC" id="4.2.2.29" evidence="7"/>
<comment type="function">
    <text evidence="7">Functions as a peptidoglycan terminase that cleaves nascent peptidoglycan strands endolytically to terminate their elongation.</text>
</comment>
<reference evidence="8 9" key="1">
    <citation type="submission" date="2016-10" db="EMBL/GenBank/DDBJ databases">
        <authorList>
            <person name="de Groot N.N."/>
        </authorList>
    </citation>
    <scope>NUCLEOTIDE SEQUENCE [LARGE SCALE GENOMIC DNA]</scope>
    <source>
        <strain evidence="8 9">DSM 6059</strain>
    </source>
</reference>
<dbReference type="EMBL" id="FOLO01000038">
    <property type="protein sequence ID" value="SFD17587.1"/>
    <property type="molecule type" value="Genomic_DNA"/>
</dbReference>
<evidence type="ECO:0000313" key="9">
    <source>
        <dbReference type="Proteomes" id="UP000198862"/>
    </source>
</evidence>
<keyword evidence="4 7" id="KW-0472">Membrane</keyword>
<evidence type="ECO:0000313" key="8">
    <source>
        <dbReference type="EMBL" id="SFD17587.1"/>
    </source>
</evidence>
<keyword evidence="9" id="KW-1185">Reference proteome</keyword>
<dbReference type="GO" id="GO:0071555">
    <property type="term" value="P:cell wall organization"/>
    <property type="evidence" value="ECO:0007669"/>
    <property type="project" value="UniProtKB-KW"/>
</dbReference>
<organism evidence="8 9">
    <name type="scientific">Pseudoalteromonas denitrificans DSM 6059</name>
    <dbReference type="NCBI Taxonomy" id="1123010"/>
    <lineage>
        <taxon>Bacteria</taxon>
        <taxon>Pseudomonadati</taxon>
        <taxon>Pseudomonadota</taxon>
        <taxon>Gammaproteobacteria</taxon>
        <taxon>Alteromonadales</taxon>
        <taxon>Pseudoalteromonadaceae</taxon>
        <taxon>Pseudoalteromonas</taxon>
    </lineage>
</organism>
<accession>A0A1I1Q6E2</accession>
<dbReference type="STRING" id="1123010.SAMN02745724_03765"/>
<proteinExistence type="inferred from homology"/>
<dbReference type="OrthoDB" id="9814591at2"/>
<dbReference type="Proteomes" id="UP000198862">
    <property type="component" value="Unassembled WGS sequence"/>
</dbReference>
<keyword evidence="5 7" id="KW-0456">Lyase</keyword>
<dbReference type="GO" id="GO:0008932">
    <property type="term" value="F:lytic endotransglycosylase activity"/>
    <property type="evidence" value="ECO:0007669"/>
    <property type="project" value="UniProtKB-UniRule"/>
</dbReference>
<protein>
    <recommendedName>
        <fullName evidence="7">Endolytic murein transglycosylase</fullName>
        <ecNumber evidence="7">4.2.2.29</ecNumber>
    </recommendedName>
    <alternativeName>
        <fullName evidence="7">Peptidoglycan lytic transglycosylase</fullName>
    </alternativeName>
    <alternativeName>
        <fullName evidence="7">Peptidoglycan polymerization terminase</fullName>
    </alternativeName>
</protein>
<keyword evidence="3 7" id="KW-1133">Transmembrane helix</keyword>
<dbReference type="NCBIfam" id="TIGR00247">
    <property type="entry name" value="endolytic transglycosylase MltG"/>
    <property type="match status" value="1"/>
</dbReference>
<dbReference type="PANTHER" id="PTHR30518">
    <property type="entry name" value="ENDOLYTIC MUREIN TRANSGLYCOSYLASE"/>
    <property type="match status" value="1"/>
</dbReference>
<evidence type="ECO:0000256" key="6">
    <source>
        <dbReference type="ARBA" id="ARBA00023316"/>
    </source>
</evidence>
<dbReference type="FunFam" id="3.30.160.60:FF:000242">
    <property type="entry name" value="Endolytic murein transglycosylase"/>
    <property type="match status" value="1"/>
</dbReference>
<evidence type="ECO:0000256" key="1">
    <source>
        <dbReference type="ARBA" id="ARBA00022475"/>
    </source>
</evidence>
<keyword evidence="2 7" id="KW-0812">Transmembrane</keyword>
<keyword evidence="1 7" id="KW-1003">Cell membrane</keyword>
<evidence type="ECO:0000256" key="3">
    <source>
        <dbReference type="ARBA" id="ARBA00022989"/>
    </source>
</evidence>
<keyword evidence="7" id="KW-0997">Cell inner membrane</keyword>
<evidence type="ECO:0000256" key="7">
    <source>
        <dbReference type="HAMAP-Rule" id="MF_02065"/>
    </source>
</evidence>
<dbReference type="PANTHER" id="PTHR30518:SF2">
    <property type="entry name" value="ENDOLYTIC MUREIN TRANSGLYCOSYLASE"/>
    <property type="match status" value="1"/>
</dbReference>
<dbReference type="Gene3D" id="3.30.160.60">
    <property type="entry name" value="Classic Zinc Finger"/>
    <property type="match status" value="1"/>
</dbReference>
<evidence type="ECO:0000256" key="5">
    <source>
        <dbReference type="ARBA" id="ARBA00023239"/>
    </source>
</evidence>
<sequence length="340" mass="38614">MMKLIKLISLSCAVFVAVVFVYIYSQIQQIQKESLNLTTSRLFEVKPGTGLNALCEQWQAEKLTTGCWRLQILAKLDPKLTDIKAGVYQLQPAPLLDNLRRINSGRVHLFSFRIIEGESFSQVLANLNNLPYIKKVTLSNMDGFFVNALNIKQNKVEGWLFPDTYFYQAGDTDLSLLERSHALMKAALNELWQLKDKNLPYSNAYEALIMASIIEKETAKASERPLIASVFINRLHKKMRLQTDPTVIYGLAELFDGDLTRAHLKQYTPYNTYRIKALPPTPIAMPSYAAIKAALSPMSSNYYYFVAKGDGSHQFSENLSQHNSAVRKYQLKLKKGRNDS</sequence>
<dbReference type="GO" id="GO:0009252">
    <property type="term" value="P:peptidoglycan biosynthetic process"/>
    <property type="evidence" value="ECO:0007669"/>
    <property type="project" value="UniProtKB-UniRule"/>
</dbReference>
<evidence type="ECO:0000256" key="4">
    <source>
        <dbReference type="ARBA" id="ARBA00023136"/>
    </source>
</evidence>
<dbReference type="CDD" id="cd08010">
    <property type="entry name" value="MltG_like"/>
    <property type="match status" value="1"/>
</dbReference>
<dbReference type="InterPro" id="IPR003770">
    <property type="entry name" value="MLTG-like"/>
</dbReference>
<dbReference type="RefSeq" id="WP_091988186.1">
    <property type="nucleotide sequence ID" value="NZ_FOLO01000038.1"/>
</dbReference>
<comment type="similarity">
    <text evidence="7">Belongs to the transglycosylase MltG family.</text>
</comment>
<dbReference type="HAMAP" id="MF_02065">
    <property type="entry name" value="MltG"/>
    <property type="match status" value="1"/>
</dbReference>
<dbReference type="Pfam" id="PF02618">
    <property type="entry name" value="YceG"/>
    <property type="match status" value="1"/>
</dbReference>
<dbReference type="AlphaFoldDB" id="A0A1I1Q6E2"/>
<feature type="site" description="Important for catalytic activity" evidence="7">
    <location>
        <position position="217"/>
    </location>
</feature>
<keyword evidence="6 7" id="KW-0961">Cell wall biogenesis/degradation</keyword>
<gene>
    <name evidence="7" type="primary">mltG</name>
    <name evidence="8" type="ORF">SAMN02745724_03765</name>
</gene>
<dbReference type="GO" id="GO:0005886">
    <property type="term" value="C:plasma membrane"/>
    <property type="evidence" value="ECO:0007669"/>
    <property type="project" value="UniProtKB-UniRule"/>
</dbReference>
<name>A0A1I1Q6E2_9GAMM</name>
<comment type="catalytic activity">
    <reaction evidence="7">
        <text>a peptidoglycan chain = a peptidoglycan chain with N-acetyl-1,6-anhydromuramyl-[peptide] at the reducing end + a peptidoglycan chain with N-acetylglucosamine at the non-reducing end.</text>
        <dbReference type="EC" id="4.2.2.29"/>
    </reaction>
</comment>
<evidence type="ECO:0000256" key="2">
    <source>
        <dbReference type="ARBA" id="ARBA00022692"/>
    </source>
</evidence>